<keyword evidence="2" id="KW-1185">Reference proteome</keyword>
<comment type="caution">
    <text evidence="1">The sequence shown here is derived from an EMBL/GenBank/DDBJ whole genome shotgun (WGS) entry which is preliminary data.</text>
</comment>
<accession>A0A0M2V1U7</accession>
<evidence type="ECO:0000313" key="1">
    <source>
        <dbReference type="EMBL" id="KKO44827.1"/>
    </source>
</evidence>
<evidence type="ECO:0000313" key="2">
    <source>
        <dbReference type="Proteomes" id="UP000034228"/>
    </source>
</evidence>
<dbReference type="Proteomes" id="UP000034228">
    <property type="component" value="Unassembled WGS sequence"/>
</dbReference>
<dbReference type="AlphaFoldDB" id="A0A0M2V1U7"/>
<name>A0A0M2V1U7_9GAMM</name>
<dbReference type="OrthoDB" id="7063947at2"/>
<gene>
    <name evidence="1" type="ORF">WG68_13395</name>
</gene>
<organism evidence="1 2">
    <name type="scientific">Arsukibacterium ikkense</name>
    <dbReference type="NCBI Taxonomy" id="336831"/>
    <lineage>
        <taxon>Bacteria</taxon>
        <taxon>Pseudomonadati</taxon>
        <taxon>Pseudomonadota</taxon>
        <taxon>Gammaproteobacteria</taxon>
        <taxon>Chromatiales</taxon>
        <taxon>Chromatiaceae</taxon>
        <taxon>Arsukibacterium</taxon>
    </lineage>
</organism>
<reference evidence="1 2" key="1">
    <citation type="submission" date="2015-03" db="EMBL/GenBank/DDBJ databases">
        <title>Draft genome sequences of two protease-producing strains of Arsukibacterium isolated from two cold and alkaline environments.</title>
        <authorList>
            <person name="Lylloff J.E."/>
            <person name="Skov L.B."/>
            <person name="Jepsen M."/>
            <person name="Hallin P.F."/>
            <person name="Sorensen S.J."/>
            <person name="Stougaard P."/>
            <person name="Glaring M.A."/>
        </authorList>
    </citation>
    <scope>NUCLEOTIDE SEQUENCE [LARGE SCALE GENOMIC DNA]</scope>
    <source>
        <strain evidence="1 2">GCM72</strain>
    </source>
</reference>
<dbReference type="EMBL" id="LAHO01000013">
    <property type="protein sequence ID" value="KKO44827.1"/>
    <property type="molecule type" value="Genomic_DNA"/>
</dbReference>
<proteinExistence type="predicted"/>
<dbReference type="STRING" id="336831.WG68_13395"/>
<sequence length="256" mass="28063">MPALNLNASEKQDIQNFVESLQKVEQVEKDRFLANFAGSSEAAWRRFIKGGYNHPITWWIGIFQLQMQMGMWGHGHKGAASIRANELWKITQPLRDEITGKITDGKTPILSDIVRYNFKYRKADIAGRLLGGKFTNYASTGGKLGNKNLPGSAKVTVAITNFGIASYGAGIKAIAEGHKSLDAVIQSVLTGRPDGLPPGYNKLVVSNMTSQELELVHTLELGVAEVMELSQVEPAPLPIKEFCAKPENINLKGICR</sequence>
<protein>
    <submittedName>
        <fullName evidence="1">Uncharacterized protein</fullName>
    </submittedName>
</protein>
<dbReference type="RefSeq" id="WP_046558214.1">
    <property type="nucleotide sequence ID" value="NZ_LAHO01000013.1"/>
</dbReference>